<protein>
    <submittedName>
        <fullName evidence="3">Zinc finger MYM-type 1</fullName>
    </submittedName>
</protein>
<sequence>MVSLKANVSDLEEEKKSLLMVIKVLQTDADLNQPESKENRNGWQNGKGRAASEKQVETFSASKSDTRRNDRGHETSHQTMPREIILHVGTNDLAKKNPQEIVNSIADIVNIIHVESPETKPVLSEIMRTDSSSYIPKIGKIKQQLQSYCRDQNIDLIQHGNLQAKHLNSYGVHLNRAGNSILAKNLIGYFNKGSGN</sequence>
<evidence type="ECO:0000313" key="4">
    <source>
        <dbReference type="Proteomes" id="UP001152795"/>
    </source>
</evidence>
<dbReference type="AlphaFoldDB" id="A0A6S7H7I6"/>
<evidence type="ECO:0000313" key="3">
    <source>
        <dbReference type="EMBL" id="CAB3998993.1"/>
    </source>
</evidence>
<dbReference type="InterPro" id="IPR001087">
    <property type="entry name" value="GDSL"/>
</dbReference>
<dbReference type="InterPro" id="IPR036514">
    <property type="entry name" value="SGNH_hydro_sf"/>
</dbReference>
<dbReference type="SUPFAM" id="SSF52266">
    <property type="entry name" value="SGNH hydrolase"/>
    <property type="match status" value="1"/>
</dbReference>
<dbReference type="Proteomes" id="UP001152795">
    <property type="component" value="Unassembled WGS sequence"/>
</dbReference>
<feature type="compositionally biased region" description="Basic and acidic residues" evidence="2">
    <location>
        <begin position="64"/>
        <end position="76"/>
    </location>
</feature>
<dbReference type="OrthoDB" id="5982747at2759"/>
<dbReference type="GO" id="GO:0016788">
    <property type="term" value="F:hydrolase activity, acting on ester bonds"/>
    <property type="evidence" value="ECO:0007669"/>
    <property type="project" value="InterPro"/>
</dbReference>
<keyword evidence="1" id="KW-0175">Coiled coil</keyword>
<dbReference type="Gene3D" id="3.40.50.1110">
    <property type="entry name" value="SGNH hydrolase"/>
    <property type="match status" value="1"/>
</dbReference>
<proteinExistence type="predicted"/>
<reference evidence="3" key="1">
    <citation type="submission" date="2020-04" db="EMBL/GenBank/DDBJ databases">
        <authorList>
            <person name="Alioto T."/>
            <person name="Alioto T."/>
            <person name="Gomez Garrido J."/>
        </authorList>
    </citation>
    <scope>NUCLEOTIDE SEQUENCE</scope>
    <source>
        <strain evidence="3">A484AB</strain>
    </source>
</reference>
<dbReference type="EMBL" id="CACRXK020003486">
    <property type="protein sequence ID" value="CAB3998993.1"/>
    <property type="molecule type" value="Genomic_DNA"/>
</dbReference>
<evidence type="ECO:0000256" key="2">
    <source>
        <dbReference type="SAM" id="MobiDB-lite"/>
    </source>
</evidence>
<feature type="coiled-coil region" evidence="1">
    <location>
        <begin position="1"/>
        <end position="28"/>
    </location>
</feature>
<gene>
    <name evidence="3" type="ORF">PACLA_8A016536</name>
</gene>
<evidence type="ECO:0000256" key="1">
    <source>
        <dbReference type="SAM" id="Coils"/>
    </source>
</evidence>
<accession>A0A6S7H7I6</accession>
<name>A0A6S7H7I6_PARCT</name>
<keyword evidence="4" id="KW-1185">Reference proteome</keyword>
<dbReference type="Pfam" id="PF00657">
    <property type="entry name" value="Lipase_GDSL"/>
    <property type="match status" value="1"/>
</dbReference>
<comment type="caution">
    <text evidence="3">The sequence shown here is derived from an EMBL/GenBank/DDBJ whole genome shotgun (WGS) entry which is preliminary data.</text>
</comment>
<organism evidence="3 4">
    <name type="scientific">Paramuricea clavata</name>
    <name type="common">Red gorgonian</name>
    <name type="synonym">Violescent sea-whip</name>
    <dbReference type="NCBI Taxonomy" id="317549"/>
    <lineage>
        <taxon>Eukaryota</taxon>
        <taxon>Metazoa</taxon>
        <taxon>Cnidaria</taxon>
        <taxon>Anthozoa</taxon>
        <taxon>Octocorallia</taxon>
        <taxon>Malacalcyonacea</taxon>
        <taxon>Plexauridae</taxon>
        <taxon>Paramuricea</taxon>
    </lineage>
</organism>
<feature type="region of interest" description="Disordered" evidence="2">
    <location>
        <begin position="32"/>
        <end position="79"/>
    </location>
</feature>